<dbReference type="EMBL" id="JANBUW010002053">
    <property type="protein sequence ID" value="KAJ2841756.1"/>
    <property type="molecule type" value="Genomic_DNA"/>
</dbReference>
<feature type="non-terminal residue" evidence="1">
    <location>
        <position position="1"/>
    </location>
</feature>
<reference evidence="1" key="1">
    <citation type="submission" date="2022-07" db="EMBL/GenBank/DDBJ databases">
        <title>Phylogenomic reconstructions and comparative analyses of Kickxellomycotina fungi.</title>
        <authorList>
            <person name="Reynolds N.K."/>
            <person name="Stajich J.E."/>
            <person name="Barry K."/>
            <person name="Grigoriev I.V."/>
            <person name="Crous P."/>
            <person name="Smith M.E."/>
        </authorList>
    </citation>
    <scope>NUCLEOTIDE SEQUENCE</scope>
    <source>
        <strain evidence="1">NRRL 1566</strain>
    </source>
</reference>
<dbReference type="AlphaFoldDB" id="A0A9W8I200"/>
<dbReference type="Proteomes" id="UP001139887">
    <property type="component" value="Unassembled WGS sequence"/>
</dbReference>
<evidence type="ECO:0000313" key="2">
    <source>
        <dbReference type="Proteomes" id="UP001139887"/>
    </source>
</evidence>
<name>A0A9W8I200_9FUNG</name>
<sequence>QQQQQHCGLKEWDVEVLAQSAEFRAAVEQELEQAAQSCGLARQERLAAVRVVREAWTPENGMLTAANKLRRREIKRASEALVAEMLAEGALPYATA</sequence>
<keyword evidence="2" id="KW-1185">Reference proteome</keyword>
<gene>
    <name evidence="1" type="ORF">IWW36_006149</name>
</gene>
<protein>
    <submittedName>
        <fullName evidence="1">Uncharacterized protein</fullName>
    </submittedName>
</protein>
<comment type="caution">
    <text evidence="1">The sequence shown here is derived from an EMBL/GenBank/DDBJ whole genome shotgun (WGS) entry which is preliminary data.</text>
</comment>
<accession>A0A9W8I200</accession>
<dbReference type="OrthoDB" id="1700726at2759"/>
<evidence type="ECO:0000313" key="1">
    <source>
        <dbReference type="EMBL" id="KAJ2841756.1"/>
    </source>
</evidence>
<proteinExistence type="predicted"/>
<organism evidence="1 2">
    <name type="scientific">Coemansia brasiliensis</name>
    <dbReference type="NCBI Taxonomy" id="2650707"/>
    <lineage>
        <taxon>Eukaryota</taxon>
        <taxon>Fungi</taxon>
        <taxon>Fungi incertae sedis</taxon>
        <taxon>Zoopagomycota</taxon>
        <taxon>Kickxellomycotina</taxon>
        <taxon>Kickxellomycetes</taxon>
        <taxon>Kickxellales</taxon>
        <taxon>Kickxellaceae</taxon>
        <taxon>Coemansia</taxon>
    </lineage>
</organism>